<evidence type="ECO:0000313" key="2">
    <source>
        <dbReference type="EMBL" id="WDH75353.1"/>
    </source>
</evidence>
<dbReference type="SMART" id="SM00860">
    <property type="entry name" value="SMI1_KNR4"/>
    <property type="match status" value="1"/>
</dbReference>
<protein>
    <submittedName>
        <fullName evidence="2">SMI1/KNR4 family protein</fullName>
    </submittedName>
</protein>
<dbReference type="RefSeq" id="WP_274356520.1">
    <property type="nucleotide sequence ID" value="NZ_CP118099.1"/>
</dbReference>
<name>A0ABY7WWV5_9BACL</name>
<organism evidence="2 3">
    <name type="scientific">Exiguobacterium marinum</name>
    <dbReference type="NCBI Taxonomy" id="273528"/>
    <lineage>
        <taxon>Bacteria</taxon>
        <taxon>Bacillati</taxon>
        <taxon>Bacillota</taxon>
        <taxon>Bacilli</taxon>
        <taxon>Bacillales</taxon>
        <taxon>Bacillales Family XII. Incertae Sedis</taxon>
        <taxon>Exiguobacterium</taxon>
    </lineage>
</organism>
<proteinExistence type="predicted"/>
<dbReference type="EMBL" id="CP118099">
    <property type="protein sequence ID" value="WDH75353.1"/>
    <property type="molecule type" value="Genomic_DNA"/>
</dbReference>
<feature type="domain" description="Knr4/Smi1-like" evidence="1">
    <location>
        <begin position="17"/>
        <end position="116"/>
    </location>
</feature>
<dbReference type="InterPro" id="IPR037883">
    <property type="entry name" value="Knr4/Smi1-like_sf"/>
</dbReference>
<reference evidence="2 3" key="1">
    <citation type="submission" date="2023-02" db="EMBL/GenBank/DDBJ databases">
        <title>A bacterium isolated from plastisphere.</title>
        <authorList>
            <person name="Sun Y."/>
        </authorList>
    </citation>
    <scope>NUCLEOTIDE SEQUENCE [LARGE SCALE GENOMIC DNA]</scope>
    <source>
        <strain evidence="3">a-1</strain>
    </source>
</reference>
<dbReference type="Pfam" id="PF14567">
    <property type="entry name" value="SUKH_5"/>
    <property type="match status" value="1"/>
</dbReference>
<evidence type="ECO:0000259" key="1">
    <source>
        <dbReference type="SMART" id="SM00860"/>
    </source>
</evidence>
<gene>
    <name evidence="2" type="ORF">PTI97_11040</name>
</gene>
<dbReference type="SUPFAM" id="SSF160631">
    <property type="entry name" value="SMI1/KNR4-like"/>
    <property type="match status" value="1"/>
</dbReference>
<keyword evidence="3" id="KW-1185">Reference proteome</keyword>
<evidence type="ECO:0000313" key="3">
    <source>
        <dbReference type="Proteomes" id="UP001213680"/>
    </source>
</evidence>
<dbReference type="Gene3D" id="3.40.1580.10">
    <property type="entry name" value="SMI1/KNR4-like"/>
    <property type="match status" value="1"/>
</dbReference>
<accession>A0ABY7WWV5</accession>
<dbReference type="Proteomes" id="UP001213680">
    <property type="component" value="Chromosome"/>
</dbReference>
<sequence>MNYLAEIKSSDAETFSGVSEAEVQEAEKRVGMAFPETYRAIVKEFGSLEVGSDEIFGLGVEGYLNVVETTLKERQIAEGKLDGYLVIQNLGTEGILIVVDEQDRVFEYQLGEFRNLLSTTAEYIKGLL</sequence>
<dbReference type="InterPro" id="IPR018958">
    <property type="entry name" value="Knr4/Smi1-like_dom"/>
</dbReference>